<dbReference type="GO" id="GO:0032259">
    <property type="term" value="P:methylation"/>
    <property type="evidence" value="ECO:0007669"/>
    <property type="project" value="UniProtKB-KW"/>
</dbReference>
<keyword evidence="1 3" id="KW-0808">Transferase</keyword>
<dbReference type="InterPro" id="IPR029063">
    <property type="entry name" value="SAM-dependent_MTases_sf"/>
</dbReference>
<dbReference type="CDD" id="cd02440">
    <property type="entry name" value="AdoMet_MTases"/>
    <property type="match status" value="1"/>
</dbReference>
<sequence length="232" mass="25246">MGSRVLPHPSGRWSATGPEKGCAVQVEYTQEFWDDRYRQRPRIWSGRPNRQLVAVVEDLPAGRALDVGCGEGADAAWLASRGWSVLGIDVSEVALSRARAHAEGLEPSVAERLEWRRVDLLASPDLPAGLDLVSVQFLHLPEPERSRIFGSLATLVGVGGTLLIVAHDPSDLHSGVGRPAQPDLFYTPEEMAGLLDDGWDIRVCESRPRVERTADGRDVSISDAVLQAVRTG</sequence>
<dbReference type="PANTHER" id="PTHR43861">
    <property type="entry name" value="TRANS-ACONITATE 2-METHYLTRANSFERASE-RELATED"/>
    <property type="match status" value="1"/>
</dbReference>
<gene>
    <name evidence="3" type="ORF">CVO76_09330</name>
</gene>
<organism evidence="3 4">
    <name type="scientific">Arthrobacter agilis</name>
    <dbReference type="NCBI Taxonomy" id="37921"/>
    <lineage>
        <taxon>Bacteria</taxon>
        <taxon>Bacillati</taxon>
        <taxon>Actinomycetota</taxon>
        <taxon>Actinomycetes</taxon>
        <taxon>Micrococcales</taxon>
        <taxon>Micrococcaceae</taxon>
        <taxon>Arthrobacter</taxon>
    </lineage>
</organism>
<protein>
    <submittedName>
        <fullName evidence="3">SAM-dependent methyltransferase</fullName>
    </submittedName>
</protein>
<keyword evidence="3" id="KW-0489">Methyltransferase</keyword>
<proteinExistence type="predicted"/>
<dbReference type="EMBL" id="CP024915">
    <property type="protein sequence ID" value="AUZ87809.1"/>
    <property type="molecule type" value="Genomic_DNA"/>
</dbReference>
<evidence type="ECO:0000259" key="2">
    <source>
        <dbReference type="Pfam" id="PF13649"/>
    </source>
</evidence>
<dbReference type="Gene3D" id="3.40.50.150">
    <property type="entry name" value="Vaccinia Virus protein VP39"/>
    <property type="match status" value="1"/>
</dbReference>
<dbReference type="PANTHER" id="PTHR43861:SF3">
    <property type="entry name" value="PUTATIVE (AFU_ORTHOLOGUE AFUA_2G14390)-RELATED"/>
    <property type="match status" value="1"/>
</dbReference>
<reference evidence="3 4" key="1">
    <citation type="submission" date="2017-11" db="EMBL/GenBank/DDBJ databases">
        <title>Draft genome of Arthrobacter agilis strain UMCV2, a plant growth-promoting rhizobacterium and biocontrol capacity of phytopathogenic fungi.</title>
        <authorList>
            <person name="Martinez-Camara R."/>
            <person name="Santoyo G."/>
            <person name="Moreno-Hagelsieb G."/>
            <person name="Valencia-Cantero E."/>
        </authorList>
    </citation>
    <scope>NUCLEOTIDE SEQUENCE [LARGE SCALE GENOMIC DNA]</scope>
    <source>
        <strain evidence="3 4">UMCV2</strain>
    </source>
</reference>
<dbReference type="InterPro" id="IPR041698">
    <property type="entry name" value="Methyltransf_25"/>
</dbReference>
<evidence type="ECO:0000256" key="1">
    <source>
        <dbReference type="ARBA" id="ARBA00022679"/>
    </source>
</evidence>
<name>A0A2L0UEZ1_9MICC</name>
<evidence type="ECO:0000313" key="4">
    <source>
        <dbReference type="Proteomes" id="UP000239187"/>
    </source>
</evidence>
<accession>A0A2L0UEZ1</accession>
<dbReference type="GO" id="GO:0008168">
    <property type="term" value="F:methyltransferase activity"/>
    <property type="evidence" value="ECO:0007669"/>
    <property type="project" value="UniProtKB-KW"/>
</dbReference>
<dbReference type="Pfam" id="PF13649">
    <property type="entry name" value="Methyltransf_25"/>
    <property type="match status" value="1"/>
</dbReference>
<feature type="domain" description="Methyltransferase" evidence="2">
    <location>
        <begin position="65"/>
        <end position="160"/>
    </location>
</feature>
<dbReference type="AlphaFoldDB" id="A0A2L0UEZ1"/>
<evidence type="ECO:0000313" key="3">
    <source>
        <dbReference type="EMBL" id="AUZ87809.1"/>
    </source>
</evidence>
<dbReference type="SUPFAM" id="SSF53335">
    <property type="entry name" value="S-adenosyl-L-methionine-dependent methyltransferases"/>
    <property type="match status" value="1"/>
</dbReference>
<dbReference type="Proteomes" id="UP000239187">
    <property type="component" value="Chromosome"/>
</dbReference>